<organism evidence="1">
    <name type="scientific">Virus NIOZ-UU157</name>
    <dbReference type="NCBI Taxonomy" id="2763269"/>
    <lineage>
        <taxon>Viruses</taxon>
    </lineage>
</organism>
<evidence type="ECO:0000313" key="1">
    <source>
        <dbReference type="EMBL" id="QPI16385.1"/>
    </source>
</evidence>
<dbReference type="EMBL" id="MW030560">
    <property type="protein sequence ID" value="QPI16385.1"/>
    <property type="molecule type" value="Genomic_DNA"/>
</dbReference>
<name>A0A7S9SU95_9VIRU</name>
<accession>A0A7S9SU95</accession>
<reference evidence="1" key="1">
    <citation type="submission" date="2020-08" db="EMBL/GenBank/DDBJ databases">
        <title>Bridging the membrane lipid divide: bacteria of the FCB group superphylum have the potential to synthesize archaeal ether lipids.</title>
        <authorList>
            <person name="Villanueva L."/>
            <person name="von Meijenfeldt F.A.B."/>
            <person name="Westbye A.B."/>
            <person name="Yadav S."/>
            <person name="Hopmans E.C."/>
            <person name="Dutilh B.E."/>
            <person name="Sinninghe Damste J.S."/>
        </authorList>
    </citation>
    <scope>NUCLEOTIDE SEQUENCE</scope>
    <source>
        <strain evidence="1">NIOZ-UU157</strain>
    </source>
</reference>
<proteinExistence type="predicted"/>
<sequence length="243" mass="28100">MIPVDSLLYKIDQKLNKLSTNEHQQIQLEDKILALNEAQIKLIKQKVDGFAIPSKLGFDAFKKRYEDLQNLVIDFTNQPLPLVETNTELHQWDADLTILKPEYMFYVDSYVLANKGKCKDRKIWINKDLSKHGDLSLLLNNDHYKPSFEYQETLNTISSNTMSVYTDGTFTPKDIYIMYMRYPVYINKAGYVMMDGTSSTNQNCELAGYLEDELLDLTVQNLAMYTENSSAVQSAQFRIQTNE</sequence>
<gene>
    <name evidence="1" type="ORF">NIOZUU157_00276</name>
</gene>
<protein>
    <submittedName>
        <fullName evidence="1">Uncharacterized protein</fullName>
    </submittedName>
</protein>